<dbReference type="CDD" id="cd00886">
    <property type="entry name" value="MogA_MoaB"/>
    <property type="match status" value="1"/>
</dbReference>
<dbReference type="FunFam" id="3.40.980.10:FF:000001">
    <property type="entry name" value="Molybdopterin molybdenumtransferase"/>
    <property type="match status" value="1"/>
</dbReference>
<dbReference type="EMBL" id="LT553218">
    <property type="protein sequence ID" value="SAM00455.1"/>
    <property type="molecule type" value="Genomic_DNA"/>
</dbReference>
<dbReference type="SUPFAM" id="SSF63867">
    <property type="entry name" value="MoeA C-terminal domain-like"/>
    <property type="match status" value="1"/>
</dbReference>
<comment type="similarity">
    <text evidence="2">In the N-terminal section; belongs to the MoaB/Mog family.</text>
</comment>
<dbReference type="PANTHER" id="PTHR10192">
    <property type="entry name" value="MOLYBDOPTERIN BIOSYNTHESIS PROTEIN"/>
    <property type="match status" value="1"/>
</dbReference>
<dbReference type="GO" id="GO:0046872">
    <property type="term" value="F:metal ion binding"/>
    <property type="evidence" value="ECO:0007669"/>
    <property type="project" value="UniProtKB-UniRule"/>
</dbReference>
<dbReference type="InterPro" id="IPR001453">
    <property type="entry name" value="MoaB/Mog_dom"/>
</dbReference>
<feature type="region of interest" description="Disordered" evidence="6">
    <location>
        <begin position="182"/>
        <end position="222"/>
    </location>
</feature>
<dbReference type="InterPro" id="IPR008284">
    <property type="entry name" value="MoCF_biosynth_CS"/>
</dbReference>
<comment type="pathway">
    <text evidence="1 5">Cofactor biosynthesis; molybdopterin biosynthesis.</text>
</comment>
<dbReference type="PROSITE" id="PS01078">
    <property type="entry name" value="MOCF_BIOSYNTHESIS_1"/>
    <property type="match status" value="1"/>
</dbReference>
<dbReference type="Pfam" id="PF00994">
    <property type="entry name" value="MoCF_biosynth"/>
    <property type="match status" value="2"/>
</dbReference>
<feature type="domain" description="MoaB/Mog" evidence="7">
    <location>
        <begin position="435"/>
        <end position="592"/>
    </location>
</feature>
<dbReference type="InterPro" id="IPR036425">
    <property type="entry name" value="MoaB/Mog-like_dom_sf"/>
</dbReference>
<keyword evidence="5" id="KW-0808">Transferase</keyword>
<evidence type="ECO:0000256" key="2">
    <source>
        <dbReference type="ARBA" id="ARBA00007589"/>
    </source>
</evidence>
<evidence type="ECO:0000313" key="8">
    <source>
        <dbReference type="EMBL" id="SAM00455.1"/>
    </source>
</evidence>
<dbReference type="Gene3D" id="3.40.980.10">
    <property type="entry name" value="MoaB/Mog-like domain"/>
    <property type="match status" value="2"/>
</dbReference>
<keyword evidence="5" id="KW-0500">Molybdenum</keyword>
<dbReference type="PROSITE" id="PS01079">
    <property type="entry name" value="MOCF_BIOSYNTHESIS_2"/>
    <property type="match status" value="1"/>
</dbReference>
<organism evidence="8">
    <name type="scientific">Absidia glauca</name>
    <name type="common">Pin mould</name>
    <dbReference type="NCBI Taxonomy" id="4829"/>
    <lineage>
        <taxon>Eukaryota</taxon>
        <taxon>Fungi</taxon>
        <taxon>Fungi incertae sedis</taxon>
        <taxon>Mucoromycota</taxon>
        <taxon>Mucoromycotina</taxon>
        <taxon>Mucoromycetes</taxon>
        <taxon>Mucorales</taxon>
        <taxon>Cunninghamellaceae</taxon>
        <taxon>Absidia</taxon>
    </lineage>
</organism>
<dbReference type="GO" id="GO:0006777">
    <property type="term" value="P:Mo-molybdopterin cofactor biosynthetic process"/>
    <property type="evidence" value="ECO:0007669"/>
    <property type="project" value="UniProtKB-UniRule"/>
</dbReference>
<dbReference type="InterPro" id="IPR036688">
    <property type="entry name" value="MoeA_C_domain_IV_sf"/>
</dbReference>
<dbReference type="SMART" id="SM00852">
    <property type="entry name" value="MoCF_biosynth"/>
    <property type="match status" value="2"/>
</dbReference>
<dbReference type="UniPathway" id="UPA00344"/>
<dbReference type="AlphaFoldDB" id="A0A168NFK4"/>
<proteinExistence type="inferred from homology"/>
<dbReference type="Pfam" id="PF03453">
    <property type="entry name" value="MoeA_N"/>
    <property type="match status" value="1"/>
</dbReference>
<dbReference type="STRING" id="4829.A0A168NFK4"/>
<dbReference type="GO" id="GO:0005829">
    <property type="term" value="C:cytosol"/>
    <property type="evidence" value="ECO:0007669"/>
    <property type="project" value="TreeGrafter"/>
</dbReference>
<dbReference type="Gene3D" id="2.40.340.10">
    <property type="entry name" value="MoeA, C-terminal, domain IV"/>
    <property type="match status" value="1"/>
</dbReference>
<keyword evidence="5" id="KW-0479">Metal-binding</keyword>
<dbReference type="OrthoDB" id="4349954at2759"/>
<dbReference type="Gene3D" id="2.170.190.11">
    <property type="entry name" value="Molybdopterin biosynthesis moea protein, domain 3"/>
    <property type="match status" value="1"/>
</dbReference>
<evidence type="ECO:0000259" key="7">
    <source>
        <dbReference type="SMART" id="SM00852"/>
    </source>
</evidence>
<accession>A0A168NFK4</accession>
<comment type="similarity">
    <text evidence="3">In the C-terminal section; belongs to the MoeA family.</text>
</comment>
<evidence type="ECO:0000256" key="6">
    <source>
        <dbReference type="SAM" id="MobiDB-lite"/>
    </source>
</evidence>
<feature type="domain" description="MoaB/Mog" evidence="7">
    <location>
        <begin position="8"/>
        <end position="162"/>
    </location>
</feature>
<dbReference type="InterPro" id="IPR005110">
    <property type="entry name" value="MoeA_linker/N"/>
</dbReference>
<comment type="similarity">
    <text evidence="5">Belongs to the MoeA family.</text>
</comment>
<dbReference type="PANTHER" id="PTHR10192:SF5">
    <property type="entry name" value="GEPHYRIN"/>
    <property type="match status" value="1"/>
</dbReference>
<dbReference type="InterPro" id="IPR036135">
    <property type="entry name" value="MoeA_linker/N_sf"/>
</dbReference>
<name>A0A168NFK4_ABSGL</name>
<dbReference type="NCBIfam" id="TIGR00177">
    <property type="entry name" value="molyb_syn"/>
    <property type="match status" value="2"/>
</dbReference>
<dbReference type="Pfam" id="PF03454">
    <property type="entry name" value="MoeA_C"/>
    <property type="match status" value="1"/>
</dbReference>
<keyword evidence="4 5" id="KW-0501">Molybdenum cofactor biosynthesis</keyword>
<dbReference type="SUPFAM" id="SSF53218">
    <property type="entry name" value="Molybdenum cofactor biosynthesis proteins"/>
    <property type="match status" value="2"/>
</dbReference>
<comment type="cofactor">
    <cofactor evidence="5">
        <name>Mg(2+)</name>
        <dbReference type="ChEBI" id="CHEBI:18420"/>
    </cofactor>
</comment>
<evidence type="ECO:0000256" key="5">
    <source>
        <dbReference type="RuleBase" id="RU365090"/>
    </source>
</evidence>
<dbReference type="SUPFAM" id="SSF63882">
    <property type="entry name" value="MoeA N-terminal region -like"/>
    <property type="match status" value="1"/>
</dbReference>
<keyword evidence="5" id="KW-0460">Magnesium</keyword>
<evidence type="ECO:0000256" key="1">
    <source>
        <dbReference type="ARBA" id="ARBA00005046"/>
    </source>
</evidence>
<evidence type="ECO:0000313" key="9">
    <source>
        <dbReference type="Proteomes" id="UP000078561"/>
    </source>
</evidence>
<gene>
    <name evidence="8" type="primary">ABSGL_06143.1 scaffold 7704</name>
</gene>
<dbReference type="OMA" id="ESPYPMI"/>
<dbReference type="GO" id="GO:0061599">
    <property type="term" value="F:molybdopterin molybdotransferase activity"/>
    <property type="evidence" value="ECO:0007669"/>
    <property type="project" value="UniProtKB-UniRule"/>
</dbReference>
<feature type="compositionally biased region" description="Basic residues" evidence="6">
    <location>
        <begin position="206"/>
        <end position="216"/>
    </location>
</feature>
<dbReference type="Gene3D" id="3.90.105.10">
    <property type="entry name" value="Molybdopterin biosynthesis moea protein, domain 2"/>
    <property type="match status" value="1"/>
</dbReference>
<evidence type="ECO:0000256" key="4">
    <source>
        <dbReference type="ARBA" id="ARBA00023150"/>
    </source>
</evidence>
<dbReference type="GO" id="GO:0005524">
    <property type="term" value="F:ATP binding"/>
    <property type="evidence" value="ECO:0007669"/>
    <property type="project" value="UniProtKB-UniRule"/>
</dbReference>
<comment type="catalytic activity">
    <reaction evidence="5">
        <text>molybdopterin + ATP + H(+) = adenylyl-molybdopterin + diphosphate</text>
        <dbReference type="Rhea" id="RHEA:31331"/>
        <dbReference type="ChEBI" id="CHEBI:15378"/>
        <dbReference type="ChEBI" id="CHEBI:30616"/>
        <dbReference type="ChEBI" id="CHEBI:33019"/>
        <dbReference type="ChEBI" id="CHEBI:58698"/>
        <dbReference type="ChEBI" id="CHEBI:62727"/>
    </reaction>
</comment>
<dbReference type="InParanoid" id="A0A168NFK4"/>
<dbReference type="Proteomes" id="UP000078561">
    <property type="component" value="Unassembled WGS sequence"/>
</dbReference>
<comment type="function">
    <text evidence="5">Catalyzes two steps in the biosynthesis of the molybdenum cofactor. In the first step, molybdopterin is adenylated. Subsequently, molybdate is inserted into adenylated molybdopterin and AMP is released.</text>
</comment>
<dbReference type="InterPro" id="IPR005111">
    <property type="entry name" value="MoeA_C_domain_IV"/>
</dbReference>
<dbReference type="CDD" id="cd00887">
    <property type="entry name" value="MoeA"/>
    <property type="match status" value="1"/>
</dbReference>
<reference evidence="8" key="1">
    <citation type="submission" date="2016-04" db="EMBL/GenBank/DDBJ databases">
        <authorList>
            <person name="Evans L.H."/>
            <person name="Alamgir A."/>
            <person name="Owens N."/>
            <person name="Weber N.D."/>
            <person name="Virtaneva K."/>
            <person name="Barbian K."/>
            <person name="Babar A."/>
            <person name="Rosenke K."/>
        </authorList>
    </citation>
    <scope>NUCLEOTIDE SEQUENCE [LARGE SCALE GENOMIC DNA]</scope>
    <source>
        <strain evidence="8">CBS 101.48</strain>
    </source>
</reference>
<dbReference type="GO" id="GO:0061598">
    <property type="term" value="F:molybdopterin adenylyltransferase activity"/>
    <property type="evidence" value="ECO:0007669"/>
    <property type="project" value="UniProtKB-UniRule"/>
</dbReference>
<evidence type="ECO:0000256" key="3">
    <source>
        <dbReference type="ARBA" id="ARBA00008339"/>
    </source>
</evidence>
<protein>
    <recommendedName>
        <fullName evidence="7">MoaB/Mog domain-containing protein</fullName>
    </recommendedName>
</protein>
<keyword evidence="9" id="KW-1185">Reference proteome</keyword>
<dbReference type="InterPro" id="IPR038987">
    <property type="entry name" value="MoeA-like"/>
</dbReference>
<comment type="catalytic activity">
    <reaction evidence="5">
        <text>adenylyl-molybdopterin + molybdate = Mo-molybdopterin + AMP + H(+)</text>
        <dbReference type="Rhea" id="RHEA:35047"/>
        <dbReference type="ChEBI" id="CHEBI:15378"/>
        <dbReference type="ChEBI" id="CHEBI:36264"/>
        <dbReference type="ChEBI" id="CHEBI:62727"/>
        <dbReference type="ChEBI" id="CHEBI:71302"/>
        <dbReference type="ChEBI" id="CHEBI:456215"/>
    </reaction>
</comment>
<sequence>MNTHFFVGIITVSDTAAVDATKDVSGPLLQTILTTPPTTNPANATSQYKVTKTIIVPDDPNQIKSVVGDWVEHDALNLLLLTGGTGFAERDVTPDTIGPLLTRQTPGLTHLMLATSLLKTPFAALSRPVSGFIGKTLVLTLPGSPKACRENMDALLPILPHALQLVSGDLKQVVDTHRQLAASGESTGSEGAHTHHQQEQSQHQHICLHHHSHQHHQHDSQQPRALNLNTPAVEDAQSIIRRYALPTGTIRLPLSGDLIGYVLAEDVYAKEPVPGYRASIVDGYAVYAEDGPGIYPVSHVSLASSHYQEETEAVDIKKAGDGVGLNKNEEHYKLQRKQIARVATGGMVPDGADAVVMVEDTRLVDMAEDNKEEATVEILLPTSVGAMIRPVGSDCQEGELVCKKGTIFSAVGGELGVLASVGVTSVLVYQKPRLGILSTGNEVQDISMTTRPLAPGEIRDSNRLTLLAAARQAGLEAVDLGIVEDRVDTLEKCLRKALVDVDMIITTGGVSMGEADYMKPLLEQKFDATIHFGRVNMKPGKPTTFATIPNTFGDQAAHPDNGMNNKLVFALPGNPVSATVTFYLFVLPAIRQMSAIQQSMNVKMPVKVREGYHDNKNAPGKRGTNNSRPEYHRVRVYINSSTGQMEATSTGHKQQSSRMGSMVAANGLLELPIKSDDNLNPFSDVVSVIKVPLVKKRMMYRFLDDFDLDNKPVCEKEPA</sequence>